<dbReference type="STRING" id="1246637.MTBBW1_410071"/>
<evidence type="ECO:0008006" key="5">
    <source>
        <dbReference type="Google" id="ProtNLM"/>
    </source>
</evidence>
<dbReference type="GO" id="GO:0009898">
    <property type="term" value="C:cytoplasmic side of plasma membrane"/>
    <property type="evidence" value="ECO:0007669"/>
    <property type="project" value="TreeGrafter"/>
</dbReference>
<name>A0A1W1HGZ6_9BACT</name>
<dbReference type="GO" id="GO:0005829">
    <property type="term" value="C:cytosol"/>
    <property type="evidence" value="ECO:0007669"/>
    <property type="project" value="TreeGrafter"/>
</dbReference>
<reference evidence="3 4" key="1">
    <citation type="submission" date="2017-03" db="EMBL/GenBank/DDBJ databases">
        <authorList>
            <person name="Afonso C.L."/>
            <person name="Miller P.J."/>
            <person name="Scott M.A."/>
            <person name="Spackman E."/>
            <person name="Goraichik I."/>
            <person name="Dimitrov K.M."/>
            <person name="Suarez D.L."/>
            <person name="Swayne D.E."/>
        </authorList>
    </citation>
    <scope>NUCLEOTIDE SEQUENCE [LARGE SCALE GENOMIC DNA]</scope>
    <source>
        <strain evidence="3">PRJEB14757</strain>
    </source>
</reference>
<dbReference type="GO" id="GO:0051782">
    <property type="term" value="P:negative regulation of cell division"/>
    <property type="evidence" value="ECO:0007669"/>
    <property type="project" value="TreeGrafter"/>
</dbReference>
<evidence type="ECO:0000313" key="3">
    <source>
        <dbReference type="EMBL" id="SLM31716.1"/>
    </source>
</evidence>
<sequence>MKLLSWLDIKRIIRKETDNFRHFPESIINIHFYPDEIAVEQRTEDVDAVKEAFKAWFPNPDIYNPEENRIYLDIGRLPLEISIEESSDEPIGFIERPRFDNLYFSKVFLSDESILDVPKPRNKFIAFHSFKGGVGRTLHLAAMIKSLSEIVKDKNEDKKIVVVDGDLEAPGITFWEKNRVGGTANIGFTQFLDAIQYADPETDYTEDAVIQYFAEEIQRFEHGIESTKIYVLPAFGDPIDLFQINVKPEHLSQDANPWKLRECLDKLATKIGADYVFIDLRAGISELSAPFLLDPYVDRFLVTTLSEQSLFGTELVLKEMIKLNRTKTGLQREMLPEIIISMVPPDLDEIRMINAKSRFEKTLFESDDESEPEPEDELLLDPISIHSTPFKTELLNIRSWEDVWDNSGSLIDFFKPYFQGLEDPDENDDDLVSGEDGPSSPLKKLQTFCSQYLFAENTNAEDFLTTKFFKEFPRQYFNVLPLVVSLGTKGAGKTFHFMRMAGFVTYKKFCDRIAPDKTGIDADFFPILRSTDIPGDSSVMMRLKENLPRFERFDYDQFKSSLEQFRDEKAHTESEWKNFWEKQIIAAVSEGNRAVTSFRQLNDQLKESPIIFLFDGLENIFPDIHFDKNHQNAVSALLDIPTRLSEIRDRKIGLVIFLRQDYLGSAKRQNSGQFQKKYESYQLLWNREDFLRLAYWIVIKSGALKENVNCDPSEMKPEQLEKELKKLWGMKLGKDNSKEANTINWVYGALSDFKGYLQARDVVRFLEEAAKISDKTVHTPWKDRLLPPSAIKRAMNGCSADRVNELKQESKVFESWANDLERMEGKEELVIPFSKSLLDDDDDDNRTLIELKQLGVVYEDTTDSAEEKRFYIPEIYRIGLGFKFNRGARPKVLSIKRKAVEKTVSIWN</sequence>
<dbReference type="InterPro" id="IPR050625">
    <property type="entry name" value="ParA/MinD_ATPase"/>
</dbReference>
<evidence type="ECO:0000256" key="2">
    <source>
        <dbReference type="ARBA" id="ARBA00022840"/>
    </source>
</evidence>
<dbReference type="NCBIfam" id="NF047398">
    <property type="entry name" value="AAA_KGGVGR"/>
    <property type="match status" value="1"/>
</dbReference>
<evidence type="ECO:0000313" key="4">
    <source>
        <dbReference type="Proteomes" id="UP000191931"/>
    </source>
</evidence>
<dbReference type="PANTHER" id="PTHR43384">
    <property type="entry name" value="SEPTUM SITE-DETERMINING PROTEIN MIND HOMOLOG, CHLOROPLASTIC-RELATED"/>
    <property type="match status" value="1"/>
</dbReference>
<dbReference type="GO" id="GO:0016887">
    <property type="term" value="F:ATP hydrolysis activity"/>
    <property type="evidence" value="ECO:0007669"/>
    <property type="project" value="TreeGrafter"/>
</dbReference>
<keyword evidence="1" id="KW-0547">Nucleotide-binding</keyword>
<dbReference type="OrthoDB" id="580767at2"/>
<dbReference type="PANTHER" id="PTHR43384:SF6">
    <property type="entry name" value="SEPTUM SITE-DETERMINING PROTEIN MIND HOMOLOG, CHLOROPLASTIC"/>
    <property type="match status" value="1"/>
</dbReference>
<accession>A0A1W1HGZ6</accession>
<organism evidence="3 4">
    <name type="scientific">Desulfamplus magnetovallimortis</name>
    <dbReference type="NCBI Taxonomy" id="1246637"/>
    <lineage>
        <taxon>Bacteria</taxon>
        <taxon>Pseudomonadati</taxon>
        <taxon>Thermodesulfobacteriota</taxon>
        <taxon>Desulfobacteria</taxon>
        <taxon>Desulfobacterales</taxon>
        <taxon>Desulfobacteraceae</taxon>
        <taxon>Desulfamplus</taxon>
    </lineage>
</organism>
<keyword evidence="2" id="KW-0067">ATP-binding</keyword>
<dbReference type="EMBL" id="FWEV01000283">
    <property type="protein sequence ID" value="SLM31716.1"/>
    <property type="molecule type" value="Genomic_DNA"/>
</dbReference>
<gene>
    <name evidence="3" type="ORF">MTBBW1_410071</name>
</gene>
<dbReference type="InterPro" id="IPR027417">
    <property type="entry name" value="P-loop_NTPase"/>
</dbReference>
<proteinExistence type="predicted"/>
<keyword evidence="4" id="KW-1185">Reference proteome</keyword>
<protein>
    <recommendedName>
        <fullName evidence="5">AAA domain-containing protein</fullName>
    </recommendedName>
</protein>
<dbReference type="GO" id="GO:0005524">
    <property type="term" value="F:ATP binding"/>
    <property type="evidence" value="ECO:0007669"/>
    <property type="project" value="UniProtKB-KW"/>
</dbReference>
<dbReference type="AlphaFoldDB" id="A0A1W1HGZ6"/>
<evidence type="ECO:0000256" key="1">
    <source>
        <dbReference type="ARBA" id="ARBA00022741"/>
    </source>
</evidence>
<dbReference type="Gene3D" id="3.40.50.300">
    <property type="entry name" value="P-loop containing nucleotide triphosphate hydrolases"/>
    <property type="match status" value="1"/>
</dbReference>
<dbReference type="SUPFAM" id="SSF52540">
    <property type="entry name" value="P-loop containing nucleoside triphosphate hydrolases"/>
    <property type="match status" value="1"/>
</dbReference>
<dbReference type="Proteomes" id="UP000191931">
    <property type="component" value="Unassembled WGS sequence"/>
</dbReference>
<dbReference type="RefSeq" id="WP_080800735.1">
    <property type="nucleotide sequence ID" value="NZ_LT828541.1"/>
</dbReference>